<keyword evidence="2 7" id="KW-0813">Transport</keyword>
<comment type="similarity">
    <text evidence="7">Belongs to the binding-protein-dependent transport system permease family.</text>
</comment>
<dbReference type="InterPro" id="IPR000515">
    <property type="entry name" value="MetI-like"/>
</dbReference>
<dbReference type="CDD" id="cd06261">
    <property type="entry name" value="TM_PBP2"/>
    <property type="match status" value="1"/>
</dbReference>
<keyword evidence="4 7" id="KW-0812">Transmembrane</keyword>
<reference evidence="14 15" key="2">
    <citation type="submission" date="2018-08" db="EMBL/GenBank/DDBJ databases">
        <title>A genome reference for cultivated species of the human gut microbiota.</title>
        <authorList>
            <person name="Zou Y."/>
            <person name="Xue W."/>
            <person name="Luo G."/>
        </authorList>
    </citation>
    <scope>NUCLEOTIDE SEQUENCE [LARGE SCALE GENOMIC DNA]</scope>
    <source>
        <strain evidence="10 14">AF19-13AC</strain>
        <strain evidence="12 15">TF05-11AC</strain>
        <strain evidence="11 16">TM09-12</strain>
    </source>
</reference>
<evidence type="ECO:0000256" key="5">
    <source>
        <dbReference type="ARBA" id="ARBA00022989"/>
    </source>
</evidence>
<keyword evidence="9" id="KW-0762">Sugar transport</keyword>
<evidence type="ECO:0000256" key="6">
    <source>
        <dbReference type="ARBA" id="ARBA00023136"/>
    </source>
</evidence>
<evidence type="ECO:0000313" key="12">
    <source>
        <dbReference type="EMBL" id="RGM07400.1"/>
    </source>
</evidence>
<dbReference type="PANTHER" id="PTHR30193">
    <property type="entry name" value="ABC TRANSPORTER PERMEASE PROTEIN"/>
    <property type="match status" value="1"/>
</dbReference>
<dbReference type="Gene3D" id="1.10.3720.10">
    <property type="entry name" value="MetI-like"/>
    <property type="match status" value="1"/>
</dbReference>
<keyword evidence="5 7" id="KW-1133">Transmembrane helix</keyword>
<evidence type="ECO:0000313" key="14">
    <source>
        <dbReference type="Proteomes" id="UP000261023"/>
    </source>
</evidence>
<feature type="domain" description="ABC transmembrane type-1" evidence="8">
    <location>
        <begin position="74"/>
        <end position="284"/>
    </location>
</feature>
<evidence type="ECO:0000256" key="1">
    <source>
        <dbReference type="ARBA" id="ARBA00004651"/>
    </source>
</evidence>
<keyword evidence="6 7" id="KW-0472">Membrane</keyword>
<gene>
    <name evidence="9" type="primary">ycjO_5</name>
    <name evidence="10" type="ORF">DWX31_25045</name>
    <name evidence="12" type="ORF">DXC39_06705</name>
    <name evidence="11" type="ORF">DXD79_26300</name>
    <name evidence="9" type="ORF">ERS852407_00989</name>
</gene>
<dbReference type="OrthoDB" id="9761387at2"/>
<dbReference type="Proteomes" id="UP000261257">
    <property type="component" value="Unassembled WGS sequence"/>
</dbReference>
<keyword evidence="3" id="KW-1003">Cell membrane</keyword>
<dbReference type="Proteomes" id="UP000263014">
    <property type="component" value="Unassembled WGS sequence"/>
</dbReference>
<evidence type="ECO:0000313" key="10">
    <source>
        <dbReference type="EMBL" id="RGD67803.1"/>
    </source>
</evidence>
<dbReference type="RefSeq" id="WP_002604949.1">
    <property type="nucleotide sequence ID" value="NZ_CABIXC010000002.1"/>
</dbReference>
<accession>A0A173ZI54</accession>
<evidence type="ECO:0000313" key="15">
    <source>
        <dbReference type="Proteomes" id="UP000261257"/>
    </source>
</evidence>
<feature type="transmembrane region" description="Helical" evidence="7">
    <location>
        <begin position="152"/>
        <end position="168"/>
    </location>
</feature>
<dbReference type="SUPFAM" id="SSF161098">
    <property type="entry name" value="MetI-like"/>
    <property type="match status" value="1"/>
</dbReference>
<dbReference type="PANTHER" id="PTHR30193:SF37">
    <property type="entry name" value="INNER MEMBRANE ABC TRANSPORTER PERMEASE PROTEIN YCJO"/>
    <property type="match status" value="1"/>
</dbReference>
<evidence type="ECO:0000256" key="4">
    <source>
        <dbReference type="ARBA" id="ARBA00022692"/>
    </source>
</evidence>
<evidence type="ECO:0000313" key="16">
    <source>
        <dbReference type="Proteomes" id="UP000263014"/>
    </source>
</evidence>
<dbReference type="EMBL" id="QTJW01000021">
    <property type="protein sequence ID" value="RGD67803.1"/>
    <property type="molecule type" value="Genomic_DNA"/>
</dbReference>
<dbReference type="PROSITE" id="PS50928">
    <property type="entry name" value="ABC_TM1"/>
    <property type="match status" value="1"/>
</dbReference>
<dbReference type="InterPro" id="IPR035906">
    <property type="entry name" value="MetI-like_sf"/>
</dbReference>
<organism evidence="9 13">
    <name type="scientific">Hungatella hathewayi</name>
    <dbReference type="NCBI Taxonomy" id="154046"/>
    <lineage>
        <taxon>Bacteria</taxon>
        <taxon>Bacillati</taxon>
        <taxon>Bacillota</taxon>
        <taxon>Clostridia</taxon>
        <taxon>Lachnospirales</taxon>
        <taxon>Lachnospiraceae</taxon>
        <taxon>Hungatella</taxon>
    </lineage>
</organism>
<dbReference type="EMBL" id="QSON01000017">
    <property type="protein sequence ID" value="RGI98095.1"/>
    <property type="molecule type" value="Genomic_DNA"/>
</dbReference>
<protein>
    <submittedName>
        <fullName evidence="9">Permease component of ABC-type sugar transporter</fullName>
    </submittedName>
    <submittedName>
        <fullName evidence="10">Sugar ABC transporter permease</fullName>
    </submittedName>
</protein>
<evidence type="ECO:0000256" key="7">
    <source>
        <dbReference type="RuleBase" id="RU363032"/>
    </source>
</evidence>
<evidence type="ECO:0000313" key="11">
    <source>
        <dbReference type="EMBL" id="RGI98095.1"/>
    </source>
</evidence>
<evidence type="ECO:0000256" key="3">
    <source>
        <dbReference type="ARBA" id="ARBA00022475"/>
    </source>
</evidence>
<dbReference type="Proteomes" id="UP000095651">
    <property type="component" value="Unassembled WGS sequence"/>
</dbReference>
<comment type="subcellular location">
    <subcellularLocation>
        <location evidence="1 7">Cell membrane</location>
        <topology evidence="1 7">Multi-pass membrane protein</topology>
    </subcellularLocation>
</comment>
<feature type="transmembrane region" description="Helical" evidence="7">
    <location>
        <begin position="12"/>
        <end position="45"/>
    </location>
</feature>
<feature type="transmembrane region" description="Helical" evidence="7">
    <location>
        <begin position="263"/>
        <end position="284"/>
    </location>
</feature>
<dbReference type="GO" id="GO:0005886">
    <property type="term" value="C:plasma membrane"/>
    <property type="evidence" value="ECO:0007669"/>
    <property type="project" value="UniProtKB-SubCell"/>
</dbReference>
<evidence type="ECO:0000313" key="9">
    <source>
        <dbReference type="EMBL" id="CUN74898.1"/>
    </source>
</evidence>
<sequence>MGEITRKKKKINWFMVMLLVPALAMLTVTIIIPVFVVVGMSFFHYNLLDMSNIKWNNFSNYKAVFTDAEFIRTFGRTLVYVCGTVIAQFFIGLGVALLLNSGSLRGRKVFRSLLFLPWTIPSLVVAVTWMFIFQPQYGIVNYLLGLGDYSVLGSPKTAMLGVIISAVWKQMPLMMIMLLSGLQTVPEDLKEAAEIDGATGAQKFWCITVPCIMPVVKTVTLTSIVSNFQMFVLFFTMTGGGPVRATTTLPLYTYETAFSGFNLGKGAAIGVCWLVFLVIFSTVYNRVLSSKEVEY</sequence>
<name>A0A173ZI54_9FIRM</name>
<evidence type="ECO:0000256" key="2">
    <source>
        <dbReference type="ARBA" id="ARBA00022448"/>
    </source>
</evidence>
<feature type="transmembrane region" description="Helical" evidence="7">
    <location>
        <begin position="78"/>
        <end position="100"/>
    </location>
</feature>
<dbReference type="EMBL" id="QSSQ01000003">
    <property type="protein sequence ID" value="RGM07400.1"/>
    <property type="molecule type" value="Genomic_DNA"/>
</dbReference>
<reference evidence="9 13" key="1">
    <citation type="submission" date="2015-09" db="EMBL/GenBank/DDBJ databases">
        <authorList>
            <consortium name="Pathogen Informatics"/>
        </authorList>
    </citation>
    <scope>NUCLEOTIDE SEQUENCE [LARGE SCALE GENOMIC DNA]</scope>
    <source>
        <strain evidence="9 13">2789STDY5608850</strain>
    </source>
</reference>
<dbReference type="AlphaFoldDB" id="A0A173ZI54"/>
<evidence type="ECO:0000313" key="13">
    <source>
        <dbReference type="Proteomes" id="UP000095651"/>
    </source>
</evidence>
<dbReference type="GO" id="GO:0055085">
    <property type="term" value="P:transmembrane transport"/>
    <property type="evidence" value="ECO:0007669"/>
    <property type="project" value="InterPro"/>
</dbReference>
<feature type="transmembrane region" description="Helical" evidence="7">
    <location>
        <begin position="112"/>
        <end position="132"/>
    </location>
</feature>
<feature type="transmembrane region" description="Helical" evidence="7">
    <location>
        <begin position="224"/>
        <end position="243"/>
    </location>
</feature>
<dbReference type="EMBL" id="CYZE01000002">
    <property type="protein sequence ID" value="CUN74898.1"/>
    <property type="molecule type" value="Genomic_DNA"/>
</dbReference>
<evidence type="ECO:0000259" key="8">
    <source>
        <dbReference type="PROSITE" id="PS50928"/>
    </source>
</evidence>
<dbReference type="Pfam" id="PF00528">
    <property type="entry name" value="BPD_transp_1"/>
    <property type="match status" value="1"/>
</dbReference>
<dbReference type="InterPro" id="IPR051393">
    <property type="entry name" value="ABC_transporter_permease"/>
</dbReference>
<proteinExistence type="inferred from homology"/>
<dbReference type="Proteomes" id="UP000261023">
    <property type="component" value="Unassembled WGS sequence"/>
</dbReference>